<comment type="caution">
    <text evidence="7">The sequence shown here is derived from an EMBL/GenBank/DDBJ whole genome shotgun (WGS) entry which is preliminary data.</text>
</comment>
<dbReference type="InterPro" id="IPR051206">
    <property type="entry name" value="NAMLAA_amidase_2"/>
</dbReference>
<dbReference type="EMBL" id="LAPT01000093">
    <property type="protein sequence ID" value="PXF29915.1"/>
    <property type="molecule type" value="Genomic_DNA"/>
</dbReference>
<dbReference type="SUPFAM" id="SSF55846">
    <property type="entry name" value="N-acetylmuramoyl-L-alanine amidase-like"/>
    <property type="match status" value="1"/>
</dbReference>
<dbReference type="Gene3D" id="3.40.80.10">
    <property type="entry name" value="Peptidoglycan recognition protein-like"/>
    <property type="match status" value="1"/>
</dbReference>
<proteinExistence type="predicted"/>
<dbReference type="CDD" id="cd06583">
    <property type="entry name" value="PGRP"/>
    <property type="match status" value="1"/>
</dbReference>
<dbReference type="PANTHER" id="PTHR30417">
    <property type="entry name" value="N-ACETYLMURAMOYL-L-ALANINE AMIDASE AMID"/>
    <property type="match status" value="1"/>
</dbReference>
<accession>A0ABX5LWB3</accession>
<dbReference type="EC" id="3.5.1.28" evidence="2"/>
<evidence type="ECO:0000256" key="4">
    <source>
        <dbReference type="ARBA" id="ARBA00023316"/>
    </source>
</evidence>
<keyword evidence="4" id="KW-0961">Cell wall biogenesis/degradation</keyword>
<feature type="region of interest" description="Disordered" evidence="5">
    <location>
        <begin position="194"/>
        <end position="214"/>
    </location>
</feature>
<dbReference type="InterPro" id="IPR036505">
    <property type="entry name" value="Amidase/PGRP_sf"/>
</dbReference>
<evidence type="ECO:0000259" key="6">
    <source>
        <dbReference type="Pfam" id="PF01510"/>
    </source>
</evidence>
<evidence type="ECO:0000313" key="7">
    <source>
        <dbReference type="EMBL" id="PXF29915.1"/>
    </source>
</evidence>
<dbReference type="InterPro" id="IPR002502">
    <property type="entry name" value="Amidase_domain"/>
</dbReference>
<evidence type="ECO:0000256" key="5">
    <source>
        <dbReference type="SAM" id="MobiDB-lite"/>
    </source>
</evidence>
<reference evidence="7 8" key="1">
    <citation type="submission" date="2015-03" db="EMBL/GenBank/DDBJ databases">
        <authorList>
            <person name="Krishnan R."/>
            <person name="Midha S."/>
            <person name="Patil P.B."/>
            <person name="Rameshkumar N."/>
        </authorList>
    </citation>
    <scope>NUCLEOTIDE SEQUENCE [LARGE SCALE GENOMIC DNA]</scope>
    <source>
        <strain evidence="7 8">L1E11</strain>
    </source>
</reference>
<feature type="domain" description="N-acetylmuramoyl-L-alanine amidase" evidence="6">
    <location>
        <begin position="30"/>
        <end position="193"/>
    </location>
</feature>
<name>A0ABX5LWB3_9GAMM</name>
<sequence>MLLVDKDGWVNSPTVEKAEYPAIEHGPIGQINAIVLHRTGAPTARSTLAAYSNKTAGAHFLISETGKIYQTASLGQKCWHVGQLRSRCEKAHSCSDEEARKITDILNRKNTGWSKKFTLISRMEAAKPYPLRFPSNNDSIGIEITGTLADSSHRYETPNDLQLKSVYWLLDGLISKYGVTLEDIYAHGPIAHKDENESEGTSTLTAYKVHKGSH</sequence>
<gene>
    <name evidence="7" type="ORF">WH50_18365</name>
</gene>
<dbReference type="Pfam" id="PF01510">
    <property type="entry name" value="Amidase_2"/>
    <property type="match status" value="1"/>
</dbReference>
<dbReference type="PANTHER" id="PTHR30417:SF1">
    <property type="entry name" value="N-ACETYLMURAMOYL-L-ALANINE AMIDASE AMID"/>
    <property type="match status" value="1"/>
</dbReference>
<evidence type="ECO:0000313" key="8">
    <source>
        <dbReference type="Proteomes" id="UP000248090"/>
    </source>
</evidence>
<protein>
    <recommendedName>
        <fullName evidence="2">N-acetylmuramoyl-L-alanine amidase</fullName>
        <ecNumber evidence="2">3.5.1.28</ecNumber>
    </recommendedName>
</protein>
<comment type="catalytic activity">
    <reaction evidence="1">
        <text>Hydrolyzes the link between N-acetylmuramoyl residues and L-amino acid residues in certain cell-wall glycopeptides.</text>
        <dbReference type="EC" id="3.5.1.28"/>
    </reaction>
</comment>
<evidence type="ECO:0000256" key="1">
    <source>
        <dbReference type="ARBA" id="ARBA00001561"/>
    </source>
</evidence>
<organism evidence="7 8">
    <name type="scientific">Pokkaliibacter plantistimulans</name>
    <dbReference type="NCBI Taxonomy" id="1635171"/>
    <lineage>
        <taxon>Bacteria</taxon>
        <taxon>Pseudomonadati</taxon>
        <taxon>Pseudomonadota</taxon>
        <taxon>Gammaproteobacteria</taxon>
        <taxon>Oceanospirillales</taxon>
        <taxon>Balneatrichaceae</taxon>
        <taxon>Pokkaliibacter</taxon>
    </lineage>
</organism>
<evidence type="ECO:0000256" key="3">
    <source>
        <dbReference type="ARBA" id="ARBA00022801"/>
    </source>
</evidence>
<keyword evidence="8" id="KW-1185">Reference proteome</keyword>
<evidence type="ECO:0000256" key="2">
    <source>
        <dbReference type="ARBA" id="ARBA00011901"/>
    </source>
</evidence>
<dbReference type="RefSeq" id="WP_110188801.1">
    <property type="nucleotide sequence ID" value="NZ_CP177354.1"/>
</dbReference>
<dbReference type="Proteomes" id="UP000248090">
    <property type="component" value="Unassembled WGS sequence"/>
</dbReference>
<keyword evidence="3" id="KW-0378">Hydrolase</keyword>